<keyword evidence="3" id="KW-0732">Signal</keyword>
<reference evidence="5" key="1">
    <citation type="submission" date="2017-09" db="EMBL/GenBank/DDBJ databases">
        <title>Polyketide synthases of a Diaporthe helianthi virulent isolate.</title>
        <authorList>
            <person name="Baroncelli R."/>
        </authorList>
    </citation>
    <scope>NUCLEOTIDE SEQUENCE [LARGE SCALE GENOMIC DNA]</scope>
    <source>
        <strain evidence="5">7/96</strain>
    </source>
</reference>
<feature type="signal peptide" evidence="3">
    <location>
        <begin position="1"/>
        <end position="18"/>
    </location>
</feature>
<evidence type="ECO:0000256" key="2">
    <source>
        <dbReference type="ARBA" id="ARBA00022801"/>
    </source>
</evidence>
<comment type="caution">
    <text evidence="5">The sequence shown here is derived from an EMBL/GenBank/DDBJ whole genome shotgun (WGS) entry which is preliminary data.</text>
</comment>
<dbReference type="InterPro" id="IPR029058">
    <property type="entry name" value="AB_hydrolase_fold"/>
</dbReference>
<sequence>MRLINALLLALSPSLVASRGWPGAWDHGIHDTASFHQRDSVLQSRQAATFDWSAVTPSCRLEYHECYNGYKCARLKVPLDWSTANSSDCDTLSRFATIGIATLPATVPETDPSFGGSVLINPGGPGGLGTRMVRTLGPYLQGILEGERHYEMIGFDPRGVGTSTPRADCYGPPANRASDADARYNMVSLDNDVGLQYTYQDRLALGELCGQLGPDSILNHMSTASVARDMLEIVDRLNELRRANSTSADQAREPASTLQDTEKVIDFFYETCFKAGEACPLKLSSDGSASDIKGRVNSFIEGLVEFPVPIVAENRIRLITPVLMRNAIRGLTYQPISSFEFLADLLAESLAGNYSLLLTSPEATAHLFDESCGKVDRDQPQPDSSCADETDISVMCADTAATNDDLDFAAARNIRDRLTSQAPTVSEPWIRYTITCGGWKYKPPYSFAGPYGNQNLDTSRPENVPTAPPLILSSRYDVATPLRNAFALSELYPGSSVVVQESYGHLALGSSPSACTSNYVRTYFDTGKLPPTGSTCNDDCPAAIPAVECPGYP</sequence>
<dbReference type="AlphaFoldDB" id="A0A2P5HES9"/>
<keyword evidence="2" id="KW-0378">Hydrolase</keyword>
<dbReference type="EMBL" id="MAVT02003273">
    <property type="protein sequence ID" value="POS68750.1"/>
    <property type="molecule type" value="Genomic_DNA"/>
</dbReference>
<name>A0A2P5HES9_DIAHE</name>
<dbReference type="InterPro" id="IPR013595">
    <property type="entry name" value="Pept_S33_TAP-like_C"/>
</dbReference>
<dbReference type="Proteomes" id="UP000094444">
    <property type="component" value="Unassembled WGS sequence"/>
</dbReference>
<evidence type="ECO:0000259" key="4">
    <source>
        <dbReference type="Pfam" id="PF08386"/>
    </source>
</evidence>
<dbReference type="GO" id="GO:0016787">
    <property type="term" value="F:hydrolase activity"/>
    <property type="evidence" value="ECO:0007669"/>
    <property type="project" value="UniProtKB-KW"/>
</dbReference>
<evidence type="ECO:0000313" key="6">
    <source>
        <dbReference type="Proteomes" id="UP000094444"/>
    </source>
</evidence>
<dbReference type="InterPro" id="IPR051601">
    <property type="entry name" value="Serine_prot/Carboxylest_S33"/>
</dbReference>
<keyword evidence="6" id="KW-1185">Reference proteome</keyword>
<evidence type="ECO:0000256" key="1">
    <source>
        <dbReference type="ARBA" id="ARBA00010088"/>
    </source>
</evidence>
<accession>A0A2P5HES9</accession>
<dbReference type="SUPFAM" id="SSF53474">
    <property type="entry name" value="alpha/beta-Hydrolases"/>
    <property type="match status" value="1"/>
</dbReference>
<dbReference type="PANTHER" id="PTHR43248:SF25">
    <property type="entry name" value="AB HYDROLASE-1 DOMAIN-CONTAINING PROTEIN-RELATED"/>
    <property type="match status" value="1"/>
</dbReference>
<evidence type="ECO:0000313" key="5">
    <source>
        <dbReference type="EMBL" id="POS68750.1"/>
    </source>
</evidence>
<dbReference type="InParanoid" id="A0A2P5HES9"/>
<dbReference type="PANTHER" id="PTHR43248">
    <property type="entry name" value="2-SUCCINYL-6-HYDROXY-2,4-CYCLOHEXADIENE-1-CARBOXYLATE SYNTHASE"/>
    <property type="match status" value="1"/>
</dbReference>
<proteinExistence type="inferred from homology"/>
<evidence type="ECO:0000256" key="3">
    <source>
        <dbReference type="SAM" id="SignalP"/>
    </source>
</evidence>
<dbReference type="Gene3D" id="3.40.50.1820">
    <property type="entry name" value="alpha/beta hydrolase"/>
    <property type="match status" value="1"/>
</dbReference>
<gene>
    <name evidence="5" type="ORF">DHEL01_v212856</name>
</gene>
<feature type="chain" id="PRO_5015193674" description="Peptidase S33 tripeptidyl aminopeptidase-like C-terminal domain-containing protein" evidence="3">
    <location>
        <begin position="19"/>
        <end position="553"/>
    </location>
</feature>
<organism evidence="5 6">
    <name type="scientific">Diaporthe helianthi</name>
    <dbReference type="NCBI Taxonomy" id="158607"/>
    <lineage>
        <taxon>Eukaryota</taxon>
        <taxon>Fungi</taxon>
        <taxon>Dikarya</taxon>
        <taxon>Ascomycota</taxon>
        <taxon>Pezizomycotina</taxon>
        <taxon>Sordariomycetes</taxon>
        <taxon>Sordariomycetidae</taxon>
        <taxon>Diaporthales</taxon>
        <taxon>Diaporthaceae</taxon>
        <taxon>Diaporthe</taxon>
    </lineage>
</organism>
<dbReference type="OrthoDB" id="425534at2759"/>
<protein>
    <recommendedName>
        <fullName evidence="4">Peptidase S33 tripeptidyl aminopeptidase-like C-terminal domain-containing protein</fullName>
    </recommendedName>
</protein>
<dbReference type="Pfam" id="PF08386">
    <property type="entry name" value="Abhydrolase_4"/>
    <property type="match status" value="1"/>
</dbReference>
<feature type="domain" description="Peptidase S33 tripeptidyl aminopeptidase-like C-terminal" evidence="4">
    <location>
        <begin position="423"/>
        <end position="536"/>
    </location>
</feature>
<dbReference type="STRING" id="158607.A0A2P5HES9"/>
<comment type="similarity">
    <text evidence="1">Belongs to the peptidase S33 family.</text>
</comment>